<comment type="caution">
    <text evidence="6">The sequence shown here is derived from an EMBL/GenBank/DDBJ whole genome shotgun (WGS) entry which is preliminary data.</text>
</comment>
<organism evidence="6">
    <name type="scientific">Acidithiobacillus ferrianus</name>
    <dbReference type="NCBI Taxonomy" id="2678518"/>
    <lineage>
        <taxon>Bacteria</taxon>
        <taxon>Pseudomonadati</taxon>
        <taxon>Pseudomonadota</taxon>
        <taxon>Acidithiobacillia</taxon>
        <taxon>Acidithiobacillales</taxon>
        <taxon>Acidithiobacillaceae</taxon>
        <taxon>Acidithiobacillus</taxon>
    </lineage>
</organism>
<gene>
    <name evidence="6" type="ORF">GL267_02465</name>
</gene>
<dbReference type="EMBL" id="WNJL01000011">
    <property type="protein sequence ID" value="NDU41546.1"/>
    <property type="molecule type" value="Genomic_DNA"/>
</dbReference>
<accession>A0A845U2P6</accession>
<sequence>MTSNDLTQVSSKDDRNIAALTHAGGILFGFIPGLIVYLIKKDSGPVWLIQQSKEALNFQMTVLIAYVVATALSALMIGLILFPPIFLVNLIFCILAAIKVSQGETYRYPLALRLLS</sequence>
<evidence type="ECO:0000256" key="5">
    <source>
        <dbReference type="SAM" id="Phobius"/>
    </source>
</evidence>
<comment type="subcellular location">
    <subcellularLocation>
        <location evidence="1">Membrane</location>
        <topology evidence="1">Multi-pass membrane protein</topology>
    </subcellularLocation>
</comment>
<keyword evidence="2 5" id="KW-0812">Transmembrane</keyword>
<dbReference type="Pfam" id="PF09685">
    <property type="entry name" value="MamF_MmsF"/>
    <property type="match status" value="1"/>
</dbReference>
<evidence type="ECO:0000256" key="2">
    <source>
        <dbReference type="ARBA" id="ARBA00022692"/>
    </source>
</evidence>
<keyword evidence="4 5" id="KW-0472">Membrane</keyword>
<protein>
    <submittedName>
        <fullName evidence="6">DUF4870 domain-containing protein</fullName>
    </submittedName>
</protein>
<evidence type="ECO:0000256" key="3">
    <source>
        <dbReference type="ARBA" id="ARBA00022989"/>
    </source>
</evidence>
<keyword evidence="3 5" id="KW-1133">Transmembrane helix</keyword>
<dbReference type="InterPro" id="IPR019109">
    <property type="entry name" value="MamF_MmsF"/>
</dbReference>
<reference evidence="6" key="1">
    <citation type="submission" date="2019-11" db="EMBL/GenBank/DDBJ databases">
        <title>Acidithiobacillus ferrianus sp. nov.: a facultatively anaerobic and extremely acidophilic chemolithoautotroph.</title>
        <authorList>
            <person name="Norris P.R."/>
            <person name="Falagan C."/>
            <person name="Moya-Beltran A."/>
            <person name="Castro M."/>
            <person name="Quatrini R."/>
            <person name="Johnson D.B."/>
        </authorList>
    </citation>
    <scope>NUCLEOTIDE SEQUENCE [LARGE SCALE GENOMIC DNA]</scope>
    <source>
        <strain evidence="6">MG</strain>
    </source>
</reference>
<proteinExistence type="predicted"/>
<dbReference type="AlphaFoldDB" id="A0A845U2P6"/>
<feature type="transmembrane region" description="Helical" evidence="5">
    <location>
        <begin position="20"/>
        <end position="39"/>
    </location>
</feature>
<evidence type="ECO:0000313" key="6">
    <source>
        <dbReference type="EMBL" id="NDU41546.1"/>
    </source>
</evidence>
<evidence type="ECO:0000256" key="4">
    <source>
        <dbReference type="ARBA" id="ARBA00023136"/>
    </source>
</evidence>
<evidence type="ECO:0000256" key="1">
    <source>
        <dbReference type="ARBA" id="ARBA00004141"/>
    </source>
</evidence>
<name>A0A845U2P6_9PROT</name>
<dbReference type="RefSeq" id="WP_163096172.1">
    <property type="nucleotide sequence ID" value="NZ_CP127523.1"/>
</dbReference>
<feature type="transmembrane region" description="Helical" evidence="5">
    <location>
        <begin position="85"/>
        <end position="101"/>
    </location>
</feature>